<dbReference type="OMA" id="HGMIARR"/>
<dbReference type="Proteomes" id="UP000694392">
    <property type="component" value="Unplaced"/>
</dbReference>
<dbReference type="InterPro" id="IPR036860">
    <property type="entry name" value="SH2_dom_sf"/>
</dbReference>
<feature type="domain" description="SH2" evidence="3">
    <location>
        <begin position="31"/>
        <end position="69"/>
    </location>
</feature>
<sequence length="69" mass="8222">MRRIQRRATLRWFQETQARKVVQEDGAFPSWLHGMIARREAENLLLEKSLGSFLIRISQSRPGYTLTYR</sequence>
<organism evidence="4 5">
    <name type="scientific">Sphenodon punctatus</name>
    <name type="common">Tuatara</name>
    <name type="synonym">Hatteria punctata</name>
    <dbReference type="NCBI Taxonomy" id="8508"/>
    <lineage>
        <taxon>Eukaryota</taxon>
        <taxon>Metazoa</taxon>
        <taxon>Chordata</taxon>
        <taxon>Craniata</taxon>
        <taxon>Vertebrata</taxon>
        <taxon>Euteleostomi</taxon>
        <taxon>Lepidosauria</taxon>
        <taxon>Sphenodontia</taxon>
        <taxon>Sphenodontidae</taxon>
        <taxon>Sphenodon</taxon>
    </lineage>
</organism>
<dbReference type="Gene3D" id="3.30.505.10">
    <property type="entry name" value="SH2 domain"/>
    <property type="match status" value="1"/>
</dbReference>
<dbReference type="AlphaFoldDB" id="A0A8D0L1Z9"/>
<dbReference type="GO" id="GO:0005737">
    <property type="term" value="C:cytoplasm"/>
    <property type="evidence" value="ECO:0007669"/>
    <property type="project" value="TreeGrafter"/>
</dbReference>
<keyword evidence="1 2" id="KW-0727">SH2 domain</keyword>
<dbReference type="GeneTree" id="ENSGT00940000182589"/>
<evidence type="ECO:0000313" key="5">
    <source>
        <dbReference type="Proteomes" id="UP000694392"/>
    </source>
</evidence>
<dbReference type="SUPFAM" id="SSF55550">
    <property type="entry name" value="SH2 domain"/>
    <property type="match status" value="1"/>
</dbReference>
<dbReference type="Pfam" id="PF00017">
    <property type="entry name" value="SH2"/>
    <property type="match status" value="1"/>
</dbReference>
<dbReference type="PROSITE" id="PS50001">
    <property type="entry name" value="SH2"/>
    <property type="match status" value="1"/>
</dbReference>
<accession>A0A8D0L1Z9</accession>
<reference evidence="4" key="1">
    <citation type="submission" date="2025-08" db="UniProtKB">
        <authorList>
            <consortium name="Ensembl"/>
        </authorList>
    </citation>
    <scope>IDENTIFICATION</scope>
</reference>
<reference evidence="4" key="2">
    <citation type="submission" date="2025-09" db="UniProtKB">
        <authorList>
            <consortium name="Ensembl"/>
        </authorList>
    </citation>
    <scope>IDENTIFICATION</scope>
</reference>
<evidence type="ECO:0000259" key="3">
    <source>
        <dbReference type="PROSITE" id="PS50001"/>
    </source>
</evidence>
<protein>
    <recommendedName>
        <fullName evidence="3">SH2 domain-containing protein</fullName>
    </recommendedName>
</protein>
<evidence type="ECO:0000313" key="4">
    <source>
        <dbReference type="Ensembl" id="ENSSPUP00000001731.1"/>
    </source>
</evidence>
<evidence type="ECO:0000256" key="2">
    <source>
        <dbReference type="PROSITE-ProRule" id="PRU00191"/>
    </source>
</evidence>
<dbReference type="InterPro" id="IPR000980">
    <property type="entry name" value="SH2"/>
</dbReference>
<dbReference type="Ensembl" id="ENSSPUT00000001827.1">
    <property type="protein sequence ID" value="ENSSPUP00000001731.1"/>
    <property type="gene ID" value="ENSSPUG00000001339.1"/>
</dbReference>
<keyword evidence="5" id="KW-1185">Reference proteome</keyword>
<proteinExistence type="predicted"/>
<dbReference type="PANTHER" id="PTHR14388">
    <property type="entry name" value="T CELL-SPECIFIC ADAPTER PROTEIN TSAD"/>
    <property type="match status" value="1"/>
</dbReference>
<evidence type="ECO:0000256" key="1">
    <source>
        <dbReference type="ARBA" id="ARBA00022999"/>
    </source>
</evidence>
<dbReference type="PANTHER" id="PTHR14388:SF22">
    <property type="entry name" value="SH2 DOMAIN-CONTAINING PROTEIN"/>
    <property type="match status" value="1"/>
</dbReference>
<name>A0A8D0L1Z9_SPHPU</name>